<dbReference type="Proteomes" id="UP001179858">
    <property type="component" value="Chromosome"/>
</dbReference>
<feature type="domain" description="WxL" evidence="2">
    <location>
        <begin position="786"/>
        <end position="983"/>
    </location>
</feature>
<dbReference type="AlphaFoldDB" id="A0AAF0GTB0"/>
<evidence type="ECO:0000259" key="2">
    <source>
        <dbReference type="Pfam" id="PF13731"/>
    </source>
</evidence>
<feature type="region of interest" description="Disordered" evidence="1">
    <location>
        <begin position="31"/>
        <end position="110"/>
    </location>
</feature>
<feature type="compositionally biased region" description="Low complexity" evidence="1">
    <location>
        <begin position="66"/>
        <end position="83"/>
    </location>
</feature>
<evidence type="ECO:0000313" key="3">
    <source>
        <dbReference type="EMBL" id="WGI19377.1"/>
    </source>
</evidence>
<proteinExistence type="predicted"/>
<evidence type="ECO:0000313" key="4">
    <source>
        <dbReference type="Proteomes" id="UP001179858"/>
    </source>
</evidence>
<evidence type="ECO:0000256" key="1">
    <source>
        <dbReference type="SAM" id="MobiDB-lite"/>
    </source>
</evidence>
<name>A0AAF0GTB0_LATSK</name>
<dbReference type="RefSeq" id="WP_280103010.1">
    <property type="nucleotide sequence ID" value="NZ_CP122959.1"/>
</dbReference>
<dbReference type="EMBL" id="CP122959">
    <property type="protein sequence ID" value="WGI19377.1"/>
    <property type="molecule type" value="Genomic_DNA"/>
</dbReference>
<protein>
    <submittedName>
        <fullName evidence="3">WxL domain-containing protein</fullName>
    </submittedName>
</protein>
<dbReference type="Pfam" id="PF13731">
    <property type="entry name" value="WxL"/>
    <property type="match status" value="1"/>
</dbReference>
<gene>
    <name evidence="3" type="ORF">QBD03_01125</name>
</gene>
<organism evidence="3 4">
    <name type="scientific">Latilactobacillus sakei</name>
    <name type="common">Lactobacillus sakei</name>
    <dbReference type="NCBI Taxonomy" id="1599"/>
    <lineage>
        <taxon>Bacteria</taxon>
        <taxon>Bacillati</taxon>
        <taxon>Bacillota</taxon>
        <taxon>Bacilli</taxon>
        <taxon>Lactobacillales</taxon>
        <taxon>Lactobacillaceae</taxon>
        <taxon>Latilactobacillus</taxon>
    </lineage>
</organism>
<sequence>MKKLVTWLMLILILISSLIINENVVNAVQKQNNSSEIKVPTDSKTSSHSEQSVSTQSKSESKSESKATSSEKASSETTTQSSSSHRDKSVIQNQSRDTIMPTATIDDGVTGWQPAKQTTIASIDIDKAANKSLNYTFGNSDGTLKFDQGNGGIIGNDMPPRMNVFIKDNGKIVESSFKSTSGMGGSYDYSLLTTRSSTAPTIKTTSTSAQGSLTGVQYYQAKDAKGQTILKMVGQYTTIVGRVPSFTLEYLLRPSLEKPSVQQELYIYNATSAAIDGGIFFAKDTSLNGNDGVPVSAQGNNAGMYIADGKYKLFLNMGVEDGPAKFNAMNYHRNGGYSLSDYAMNDYSPANFDGTGIEVKNLKEGTIVYSGSDSAYSAKWNWQTFQPDTVYHYRNDLGIATAGLVVPEAAETYKNKTTSDKKNYVQDNITVEMKAHNLGYGSIWKDINVTSKIPDELDIDASTIKVILNNGDQVAIDASKYNQTTRMLTVRLPNNLAENEWSSISFDAKINGKASGKTINSSMVAKTEGGTGSFDAATASTKIPVEVEPVEIEKKVLNETEKETAYQKTTVGHVNDVLDYQVKLAVSSNGADMVNGVLADDLAKKGLELVPGSVKLTYSDKTVETPADVKQINLKQMTPGQDVVLTYKAKVKADVATGTVLKNIVLYSGEHTNKEVIKGQADASVTIEKTKNSDVHFNYIDRETGQQIANEVVATGPINTKISALKATDISDGQDPNKIRPAYIEGYTPVDFTTAADLNAAVYADIKDVDPVIEEKSVTYTFRYEKTRLAITALPSKMDFGKFDDTQSERTFYLPAPIEKTADKKTPYGIEISDYWGIKGWTLSVAQEQQFHGIATVDSKEQKVELSGAQLQFNNATLSTHTEGNKSVSNLQDKVVTKPNFNLVPGAEPLELVEYERKGQYLNQDGDNKGGVSYDVPGYSVHKYQFGDERTADYSIGLHIPETTERYHTEYTSTLKWHLTVAP</sequence>
<dbReference type="InterPro" id="IPR027994">
    <property type="entry name" value="WxL_dom"/>
</dbReference>
<feature type="compositionally biased region" description="Low complexity" evidence="1">
    <location>
        <begin position="48"/>
        <end position="58"/>
    </location>
</feature>
<reference evidence="3" key="1">
    <citation type="submission" date="2023-04" db="EMBL/GenBank/DDBJ databases">
        <title>Novel strain of Lactilactobacillus sakei and use thereof.</title>
        <authorList>
            <person name="Kim S.Y."/>
        </authorList>
    </citation>
    <scope>NUCLEOTIDE SEQUENCE</scope>
    <source>
        <strain evidence="3">HUP1</strain>
    </source>
</reference>
<accession>A0AAF0GTB0</accession>